<dbReference type="GeneID" id="116220749"/>
<dbReference type="OrthoDB" id="6370831at2759"/>
<keyword evidence="8" id="KW-0812">Transmembrane</keyword>
<dbReference type="SMART" id="SM00406">
    <property type="entry name" value="IGv"/>
    <property type="match status" value="1"/>
</dbReference>
<evidence type="ECO:0000256" key="2">
    <source>
        <dbReference type="ARBA" id="ARBA00022475"/>
    </source>
</evidence>
<keyword evidence="2" id="KW-1003">Cell membrane</keyword>
<dbReference type="AlphaFoldDB" id="A0A6P8FM72"/>
<evidence type="ECO:0000256" key="1">
    <source>
        <dbReference type="ARBA" id="ARBA00004236"/>
    </source>
</evidence>
<organism evidence="11 12">
    <name type="scientific">Clupea harengus</name>
    <name type="common">Atlantic herring</name>
    <dbReference type="NCBI Taxonomy" id="7950"/>
    <lineage>
        <taxon>Eukaryota</taxon>
        <taxon>Metazoa</taxon>
        <taxon>Chordata</taxon>
        <taxon>Craniata</taxon>
        <taxon>Vertebrata</taxon>
        <taxon>Euteleostomi</taxon>
        <taxon>Actinopterygii</taxon>
        <taxon>Neopterygii</taxon>
        <taxon>Teleostei</taxon>
        <taxon>Clupei</taxon>
        <taxon>Clupeiformes</taxon>
        <taxon>Clupeoidei</taxon>
        <taxon>Clupeidae</taxon>
        <taxon>Clupea</taxon>
    </lineage>
</organism>
<evidence type="ECO:0000256" key="5">
    <source>
        <dbReference type="ARBA" id="ARBA00023136"/>
    </source>
</evidence>
<name>A0A6P8FM72_CLUHA</name>
<keyword evidence="4" id="KW-0391">Immunity</keyword>
<dbReference type="CDD" id="cd00099">
    <property type="entry name" value="IgV"/>
    <property type="match status" value="1"/>
</dbReference>
<dbReference type="GO" id="GO:0002376">
    <property type="term" value="P:immune system process"/>
    <property type="evidence" value="ECO:0007669"/>
    <property type="project" value="UniProtKB-KW"/>
</dbReference>
<evidence type="ECO:0000259" key="10">
    <source>
        <dbReference type="PROSITE" id="PS50835"/>
    </source>
</evidence>
<evidence type="ECO:0000256" key="7">
    <source>
        <dbReference type="ARBA" id="ARBA00023180"/>
    </source>
</evidence>
<dbReference type="Gene3D" id="2.60.40.10">
    <property type="entry name" value="Immunoglobulins"/>
    <property type="match status" value="1"/>
</dbReference>
<evidence type="ECO:0000313" key="12">
    <source>
        <dbReference type="RefSeq" id="XP_031424721.1"/>
    </source>
</evidence>
<dbReference type="SMART" id="SM00409">
    <property type="entry name" value="IG"/>
    <property type="match status" value="1"/>
</dbReference>
<keyword evidence="3 9" id="KW-0732">Signal</keyword>
<dbReference type="InterPro" id="IPR007110">
    <property type="entry name" value="Ig-like_dom"/>
</dbReference>
<feature type="domain" description="Ig-like" evidence="10">
    <location>
        <begin position="15"/>
        <end position="113"/>
    </location>
</feature>
<dbReference type="Proteomes" id="UP000515152">
    <property type="component" value="Chromosome 6"/>
</dbReference>
<feature type="chain" id="PRO_5027731723" evidence="9">
    <location>
        <begin position="18"/>
        <end position="242"/>
    </location>
</feature>
<dbReference type="KEGG" id="char:116220749"/>
<evidence type="ECO:0000256" key="9">
    <source>
        <dbReference type="SAM" id="SignalP"/>
    </source>
</evidence>
<dbReference type="PANTHER" id="PTHR19433">
    <property type="entry name" value="T-CELL RECEPTOR ALPHA CHAIN V REGION-RELATED"/>
    <property type="match status" value="1"/>
</dbReference>
<dbReference type="RefSeq" id="XP_031424721.1">
    <property type="nucleotide sequence ID" value="XM_031568861.1"/>
</dbReference>
<dbReference type="PROSITE" id="PS50835">
    <property type="entry name" value="IG_LIKE"/>
    <property type="match status" value="1"/>
</dbReference>
<dbReference type="InterPro" id="IPR013106">
    <property type="entry name" value="Ig_V-set"/>
</dbReference>
<gene>
    <name evidence="12" type="primary">LOC116220749</name>
</gene>
<reference evidence="12" key="1">
    <citation type="submission" date="2025-08" db="UniProtKB">
        <authorList>
            <consortium name="RefSeq"/>
        </authorList>
    </citation>
    <scope>IDENTIFICATION</scope>
</reference>
<evidence type="ECO:0000256" key="8">
    <source>
        <dbReference type="SAM" id="Phobius"/>
    </source>
</evidence>
<evidence type="ECO:0000256" key="6">
    <source>
        <dbReference type="ARBA" id="ARBA00023157"/>
    </source>
</evidence>
<dbReference type="GO" id="GO:0005886">
    <property type="term" value="C:plasma membrane"/>
    <property type="evidence" value="ECO:0007669"/>
    <property type="project" value="UniProtKB-SubCell"/>
</dbReference>
<dbReference type="Pfam" id="PF07686">
    <property type="entry name" value="V-set"/>
    <property type="match status" value="1"/>
</dbReference>
<dbReference type="PANTHER" id="PTHR19433:SF133">
    <property type="entry name" value="IMMUNE-TYPE RECEPTOR 5 PRECURSOR-RELATED"/>
    <property type="match status" value="1"/>
</dbReference>
<feature type="signal peptide" evidence="9">
    <location>
        <begin position="1"/>
        <end position="17"/>
    </location>
</feature>
<proteinExistence type="predicted"/>
<keyword evidence="5 8" id="KW-0472">Membrane</keyword>
<dbReference type="SUPFAM" id="SSF48726">
    <property type="entry name" value="Immunoglobulin"/>
    <property type="match status" value="1"/>
</dbReference>
<keyword evidence="6" id="KW-1015">Disulfide bond</keyword>
<evidence type="ECO:0000256" key="4">
    <source>
        <dbReference type="ARBA" id="ARBA00022859"/>
    </source>
</evidence>
<dbReference type="InterPro" id="IPR013783">
    <property type="entry name" value="Ig-like_fold"/>
</dbReference>
<feature type="transmembrane region" description="Helical" evidence="8">
    <location>
        <begin position="168"/>
        <end position="191"/>
    </location>
</feature>
<dbReference type="InterPro" id="IPR036179">
    <property type="entry name" value="Ig-like_dom_sf"/>
</dbReference>
<sequence>MLWIVIILFMKMYKAHVIQLNRITEAAPGDTVTLDCFFPVNFKTEPLSWYKQTLGQRPFNVIRSLRGTLSWNPLFSEDSQNGRMNIQRADGEFNLTIANISPSDEATYYCTLTLDVEDAYGNGTFLALKGFNHSFNEDRAFVCAVANCEQMNTEKKTVLNTEKAVDPVVYGLAAVLGLCFVLICYLVSLIYQDRNHKHDKDDANHRGYNNRDGLDLITEQMPILMIPDGNVFTSVIYKVKNL</sequence>
<keyword evidence="11" id="KW-1185">Reference proteome</keyword>
<keyword evidence="8" id="KW-1133">Transmembrane helix</keyword>
<dbReference type="InterPro" id="IPR003599">
    <property type="entry name" value="Ig_sub"/>
</dbReference>
<evidence type="ECO:0000256" key="3">
    <source>
        <dbReference type="ARBA" id="ARBA00022729"/>
    </source>
</evidence>
<accession>A0A6P8FM72</accession>
<dbReference type="InterPro" id="IPR052051">
    <property type="entry name" value="TCR_complex_component"/>
</dbReference>
<protein>
    <submittedName>
        <fullName evidence="12">Uncharacterized protein LOC116220749 isoform X1</fullName>
    </submittedName>
</protein>
<comment type="subcellular location">
    <subcellularLocation>
        <location evidence="1">Cell membrane</location>
    </subcellularLocation>
</comment>
<dbReference type="GO" id="GO:0009617">
    <property type="term" value="P:response to bacterium"/>
    <property type="evidence" value="ECO:0007669"/>
    <property type="project" value="TreeGrafter"/>
</dbReference>
<keyword evidence="7" id="KW-0325">Glycoprotein</keyword>
<evidence type="ECO:0000313" key="11">
    <source>
        <dbReference type="Proteomes" id="UP000515152"/>
    </source>
</evidence>